<evidence type="ECO:0000313" key="2">
    <source>
        <dbReference type="EMBL" id="KAK4322838.1"/>
    </source>
</evidence>
<protein>
    <submittedName>
        <fullName evidence="2">Uncharacterized protein</fullName>
    </submittedName>
</protein>
<dbReference type="EMBL" id="JAWZYT010000497">
    <property type="protein sequence ID" value="KAK4322838.1"/>
    <property type="molecule type" value="Genomic_DNA"/>
</dbReference>
<gene>
    <name evidence="2" type="ORF">Pmani_006424</name>
</gene>
<feature type="compositionally biased region" description="Basic and acidic residues" evidence="1">
    <location>
        <begin position="18"/>
        <end position="59"/>
    </location>
</feature>
<comment type="caution">
    <text evidence="2">The sequence shown here is derived from an EMBL/GenBank/DDBJ whole genome shotgun (WGS) entry which is preliminary data.</text>
</comment>
<feature type="compositionally biased region" description="Basic and acidic residues" evidence="1">
    <location>
        <begin position="70"/>
        <end position="79"/>
    </location>
</feature>
<accession>A0AAE1QAC3</accession>
<name>A0AAE1QAC3_9EUCA</name>
<organism evidence="2 3">
    <name type="scientific">Petrolisthes manimaculis</name>
    <dbReference type="NCBI Taxonomy" id="1843537"/>
    <lineage>
        <taxon>Eukaryota</taxon>
        <taxon>Metazoa</taxon>
        <taxon>Ecdysozoa</taxon>
        <taxon>Arthropoda</taxon>
        <taxon>Crustacea</taxon>
        <taxon>Multicrustacea</taxon>
        <taxon>Malacostraca</taxon>
        <taxon>Eumalacostraca</taxon>
        <taxon>Eucarida</taxon>
        <taxon>Decapoda</taxon>
        <taxon>Pleocyemata</taxon>
        <taxon>Anomura</taxon>
        <taxon>Galatheoidea</taxon>
        <taxon>Porcellanidae</taxon>
        <taxon>Petrolisthes</taxon>
    </lineage>
</organism>
<dbReference type="Proteomes" id="UP001292094">
    <property type="component" value="Unassembled WGS sequence"/>
</dbReference>
<reference evidence="2" key="1">
    <citation type="submission" date="2023-11" db="EMBL/GenBank/DDBJ databases">
        <title>Genome assemblies of two species of porcelain crab, Petrolisthes cinctipes and Petrolisthes manimaculis (Anomura: Porcellanidae).</title>
        <authorList>
            <person name="Angst P."/>
        </authorList>
    </citation>
    <scope>NUCLEOTIDE SEQUENCE</scope>
    <source>
        <strain evidence="2">PB745_02</strain>
        <tissue evidence="2">Gill</tissue>
    </source>
</reference>
<evidence type="ECO:0000256" key="1">
    <source>
        <dbReference type="SAM" id="MobiDB-lite"/>
    </source>
</evidence>
<dbReference type="AlphaFoldDB" id="A0AAE1QAC3"/>
<keyword evidence="3" id="KW-1185">Reference proteome</keyword>
<feature type="region of interest" description="Disordered" evidence="1">
    <location>
        <begin position="1"/>
        <end position="79"/>
    </location>
</feature>
<proteinExistence type="predicted"/>
<sequence length="79" mass="8810">MERRVGVGGIEEEGEEDWLGRDRGKERRVGEGGRGELVRVGEGRIEEGGRGGKRLRNDNDDLQVVLPQTSDHDRPGKLM</sequence>
<evidence type="ECO:0000313" key="3">
    <source>
        <dbReference type="Proteomes" id="UP001292094"/>
    </source>
</evidence>